<dbReference type="Pfam" id="PF23466">
    <property type="entry name" value="WWE_4"/>
    <property type="match status" value="1"/>
</dbReference>
<dbReference type="Proteomes" id="UP000221080">
    <property type="component" value="Chromosome 19"/>
</dbReference>
<comment type="pathway">
    <text evidence="2">Protein modification; protein ubiquitination.</text>
</comment>
<dbReference type="InterPro" id="IPR037197">
    <property type="entry name" value="WWE_dom_sf"/>
</dbReference>
<dbReference type="GO" id="GO:1990404">
    <property type="term" value="F:NAD+-protein mono-ADP-ribosyltransferase activity"/>
    <property type="evidence" value="ECO:0007669"/>
    <property type="project" value="TreeGrafter"/>
</dbReference>
<dbReference type="SMART" id="SM00678">
    <property type="entry name" value="WWE"/>
    <property type="match status" value="2"/>
</dbReference>
<dbReference type="OMA" id="DQLWCEY"/>
<evidence type="ECO:0000313" key="6">
    <source>
        <dbReference type="Proteomes" id="UP000221080"/>
    </source>
</evidence>
<dbReference type="InterPro" id="IPR018123">
    <property type="entry name" value="WWE-dom_subgr"/>
</dbReference>
<dbReference type="PANTHER" id="PTHR45740:SF14">
    <property type="entry name" value="NOVEL PROTEIN"/>
    <property type="match status" value="1"/>
</dbReference>
<evidence type="ECO:0000256" key="1">
    <source>
        <dbReference type="ARBA" id="ARBA00004123"/>
    </source>
</evidence>
<evidence type="ECO:0000313" key="9">
    <source>
        <dbReference type="RefSeq" id="XP_053544183.1"/>
    </source>
</evidence>
<organism evidence="6 8">
    <name type="scientific">Ictalurus punctatus</name>
    <name type="common">Channel catfish</name>
    <name type="synonym">Silurus punctatus</name>
    <dbReference type="NCBI Taxonomy" id="7998"/>
    <lineage>
        <taxon>Eukaryota</taxon>
        <taxon>Metazoa</taxon>
        <taxon>Chordata</taxon>
        <taxon>Craniata</taxon>
        <taxon>Vertebrata</taxon>
        <taxon>Euteleostomi</taxon>
        <taxon>Actinopterygii</taxon>
        <taxon>Neopterygii</taxon>
        <taxon>Teleostei</taxon>
        <taxon>Ostariophysi</taxon>
        <taxon>Siluriformes</taxon>
        <taxon>Ictaluridae</taxon>
        <taxon>Ictalurus</taxon>
    </lineage>
</organism>
<dbReference type="UniPathway" id="UPA00143"/>
<keyword evidence="6" id="KW-1185">Reference proteome</keyword>
<dbReference type="RefSeq" id="XP_017350106.1">
    <property type="nucleotide sequence ID" value="XM_017494617.3"/>
</dbReference>
<comment type="similarity">
    <text evidence="4">Belongs to the ARTD/PARP family.</text>
</comment>
<dbReference type="InterPro" id="IPR051712">
    <property type="entry name" value="ARTD-AVP"/>
</dbReference>
<evidence type="ECO:0000313" key="10">
    <source>
        <dbReference type="RefSeq" id="XP_053544184.1"/>
    </source>
</evidence>
<accession>A0A2D0T5C1</accession>
<dbReference type="InterPro" id="IPR004170">
    <property type="entry name" value="WWE_dom"/>
</dbReference>
<reference evidence="6" key="1">
    <citation type="journal article" date="2016" name="Nat. Commun.">
        <title>The channel catfish genome sequence provides insights into the evolution of scale formation in teleosts.</title>
        <authorList>
            <person name="Liu Z."/>
            <person name="Liu S."/>
            <person name="Yao J."/>
            <person name="Bao L."/>
            <person name="Zhang J."/>
            <person name="Li Y."/>
            <person name="Jiang C."/>
            <person name="Sun L."/>
            <person name="Wang R."/>
            <person name="Zhang Y."/>
            <person name="Zhou T."/>
            <person name="Zeng Q."/>
            <person name="Fu Q."/>
            <person name="Gao S."/>
            <person name="Li N."/>
            <person name="Koren S."/>
            <person name="Jiang Y."/>
            <person name="Zimin A."/>
            <person name="Xu P."/>
            <person name="Phillippy A.M."/>
            <person name="Geng X."/>
            <person name="Song L."/>
            <person name="Sun F."/>
            <person name="Li C."/>
            <person name="Wang X."/>
            <person name="Chen A."/>
            <person name="Jin Y."/>
            <person name="Yuan Z."/>
            <person name="Yang Y."/>
            <person name="Tan S."/>
            <person name="Peatman E."/>
            <person name="Lu J."/>
            <person name="Qin Z."/>
            <person name="Dunham R."/>
            <person name="Li Z."/>
            <person name="Sonstegard T."/>
            <person name="Feng J."/>
            <person name="Danzmann R.G."/>
            <person name="Schroeder S."/>
            <person name="Scheffler B."/>
            <person name="Duke M.V."/>
            <person name="Ballard L."/>
            <person name="Kucuktas H."/>
            <person name="Kaltenboeck L."/>
            <person name="Liu H."/>
            <person name="Armbruster J."/>
            <person name="Xie Y."/>
            <person name="Kirby M.L."/>
            <person name="Tian Y."/>
            <person name="Flanagan M.E."/>
            <person name="Mu W."/>
            <person name="Waldbieser G.C."/>
        </authorList>
    </citation>
    <scope>NUCLEOTIDE SEQUENCE [LARGE SCALE GENOMIC DNA]</scope>
    <source>
        <strain evidence="6">SDA103</strain>
    </source>
</reference>
<dbReference type="RefSeq" id="XP_017350108.1">
    <property type="nucleotide sequence ID" value="XM_017494619.3"/>
</dbReference>
<gene>
    <name evidence="7 8 9 10" type="primary">si:ch211-244b2.3</name>
</gene>
<feature type="domain" description="WWE" evidence="5">
    <location>
        <begin position="178"/>
        <end position="259"/>
    </location>
</feature>
<evidence type="ECO:0000313" key="7">
    <source>
        <dbReference type="RefSeq" id="XP_017350106.1"/>
    </source>
</evidence>
<evidence type="ECO:0000256" key="3">
    <source>
        <dbReference type="ARBA" id="ARBA00023242"/>
    </source>
</evidence>
<dbReference type="GO" id="GO:0016567">
    <property type="term" value="P:protein ubiquitination"/>
    <property type="evidence" value="ECO:0007669"/>
    <property type="project" value="UniProtKB-UniPathway"/>
</dbReference>
<dbReference type="PANTHER" id="PTHR45740">
    <property type="entry name" value="POLY [ADP-RIBOSE] POLYMERASE"/>
    <property type="match status" value="1"/>
</dbReference>
<feature type="domain" description="WWE" evidence="5">
    <location>
        <begin position="261"/>
        <end position="346"/>
    </location>
</feature>
<dbReference type="RefSeq" id="XP_053544183.1">
    <property type="nucleotide sequence ID" value="XM_053688208.1"/>
</dbReference>
<dbReference type="Pfam" id="PF02825">
    <property type="entry name" value="WWE"/>
    <property type="match status" value="3"/>
</dbReference>
<dbReference type="GO" id="GO:0008270">
    <property type="term" value="F:zinc ion binding"/>
    <property type="evidence" value="ECO:0007669"/>
    <property type="project" value="InterPro"/>
</dbReference>
<comment type="subcellular location">
    <subcellularLocation>
        <location evidence="1">Nucleus</location>
    </subcellularLocation>
</comment>
<dbReference type="OrthoDB" id="24952at2759"/>
<dbReference type="RefSeq" id="XP_053544184.1">
    <property type="nucleotide sequence ID" value="XM_053688209.1"/>
</dbReference>
<dbReference type="Gene3D" id="3.30.720.50">
    <property type="match status" value="3"/>
</dbReference>
<protein>
    <submittedName>
        <fullName evidence="7 8">Protein mono-ADP-ribosyltransferase PARP12</fullName>
    </submittedName>
</protein>
<dbReference type="GO" id="GO:0003950">
    <property type="term" value="F:NAD+ poly-ADP-ribosyltransferase activity"/>
    <property type="evidence" value="ECO:0007669"/>
    <property type="project" value="TreeGrafter"/>
</dbReference>
<dbReference type="AlphaFoldDB" id="A0A2D0T5C1"/>
<evidence type="ECO:0000259" key="5">
    <source>
        <dbReference type="PROSITE" id="PS50918"/>
    </source>
</evidence>
<sequence length="347" mass="40067">MNASGKHYEWQLCSGQQWSPIANDHVIECNYCQPGARGITINTHMGSLYIDFDAMTLRGPSADLAVRRLSSLSYNQIEDVGWYYKDNSYWCEYGVQGSSHSTSSISSRDLEQQYNSNPTCSFQFKAGKYSYVVNFSDMMQMNLSTHKQRKVRRRPKFTSVNNSLNTFEPFTSTMIPFPSATPSVNPSTAVTWQFMGDEGIWTEYQKPRSSLNSMDIERQYQSNPQSQLVFNAGYYSYTLFFNGMYQINNTFKTKRAIRRISANENISSTLCQARWQFKDIKGRWADFIKGEGRGECTVSSQDIEMQYQQNREGVISYSTGQFYYRLNFSEMIQTNLSTGTRRPVRRV</sequence>
<evidence type="ECO:0000313" key="8">
    <source>
        <dbReference type="RefSeq" id="XP_017350108.1"/>
    </source>
</evidence>
<dbReference type="PROSITE" id="PS50918">
    <property type="entry name" value="WWE"/>
    <property type="match status" value="3"/>
</dbReference>
<dbReference type="GeneID" id="108279942"/>
<dbReference type="KEGG" id="ipu:108279942"/>
<reference evidence="7 8" key="2">
    <citation type="submission" date="2025-04" db="UniProtKB">
        <authorList>
            <consortium name="RefSeq"/>
        </authorList>
    </citation>
    <scope>IDENTIFICATION</scope>
    <source>
        <tissue evidence="7 8">Blood</tissue>
    </source>
</reference>
<evidence type="ECO:0000256" key="4">
    <source>
        <dbReference type="ARBA" id="ARBA00024347"/>
    </source>
</evidence>
<dbReference type="GO" id="GO:0005634">
    <property type="term" value="C:nucleus"/>
    <property type="evidence" value="ECO:0007669"/>
    <property type="project" value="UniProtKB-SubCell"/>
</dbReference>
<name>A0A2D0T5C1_ICTPU</name>
<dbReference type="SUPFAM" id="SSF117839">
    <property type="entry name" value="WWE domain"/>
    <property type="match status" value="3"/>
</dbReference>
<feature type="domain" description="WWE" evidence="5">
    <location>
        <begin position="68"/>
        <end position="153"/>
    </location>
</feature>
<keyword evidence="3" id="KW-0539">Nucleus</keyword>
<evidence type="ECO:0000256" key="2">
    <source>
        <dbReference type="ARBA" id="ARBA00004906"/>
    </source>
</evidence>
<proteinExistence type="inferred from homology"/>